<accession>A0A917T7W2</accession>
<evidence type="ECO:0008006" key="4">
    <source>
        <dbReference type="Google" id="ProtNLM"/>
    </source>
</evidence>
<feature type="chain" id="PRO_5039146970" description="Lipoprotein" evidence="1">
    <location>
        <begin position="31"/>
        <end position="153"/>
    </location>
</feature>
<name>A0A917T7W2_9ACTN</name>
<evidence type="ECO:0000313" key="2">
    <source>
        <dbReference type="EMBL" id="GGM12940.1"/>
    </source>
</evidence>
<sequence>MAAVLKSALRALAGLASLAGIAACRPSAVAGPVLFTVSIDGPLTLEQGSVVDFVVTVTKGAGRASRQTFLLVLPGNVRRVLGRDPDTGAPILSDERTVTVDDLDPNDGPATIQYHLDLCGVDRSAAFISAGLYPSSGTPERTRSFTTAVLTVR</sequence>
<comment type="caution">
    <text evidence="2">The sequence shown here is derived from an EMBL/GenBank/DDBJ whole genome shotgun (WGS) entry which is preliminary data.</text>
</comment>
<evidence type="ECO:0000256" key="1">
    <source>
        <dbReference type="SAM" id="SignalP"/>
    </source>
</evidence>
<dbReference type="RefSeq" id="WP_188943962.1">
    <property type="nucleotide sequence ID" value="NZ_BMNA01000010.1"/>
</dbReference>
<dbReference type="Proteomes" id="UP000655208">
    <property type="component" value="Unassembled WGS sequence"/>
</dbReference>
<dbReference type="AlphaFoldDB" id="A0A917T7W2"/>
<evidence type="ECO:0000313" key="3">
    <source>
        <dbReference type="Proteomes" id="UP000655208"/>
    </source>
</evidence>
<proteinExistence type="predicted"/>
<organism evidence="2 3">
    <name type="scientific">Nakamurella endophytica</name>
    <dbReference type="NCBI Taxonomy" id="1748367"/>
    <lineage>
        <taxon>Bacteria</taxon>
        <taxon>Bacillati</taxon>
        <taxon>Actinomycetota</taxon>
        <taxon>Actinomycetes</taxon>
        <taxon>Nakamurellales</taxon>
        <taxon>Nakamurellaceae</taxon>
        <taxon>Nakamurella</taxon>
    </lineage>
</organism>
<feature type="signal peptide" evidence="1">
    <location>
        <begin position="1"/>
        <end position="30"/>
    </location>
</feature>
<dbReference type="PROSITE" id="PS51257">
    <property type="entry name" value="PROKAR_LIPOPROTEIN"/>
    <property type="match status" value="1"/>
</dbReference>
<protein>
    <recommendedName>
        <fullName evidence="4">Lipoprotein</fullName>
    </recommendedName>
</protein>
<keyword evidence="1" id="KW-0732">Signal</keyword>
<reference evidence="2" key="2">
    <citation type="submission" date="2020-09" db="EMBL/GenBank/DDBJ databases">
        <authorList>
            <person name="Sun Q."/>
            <person name="Zhou Y."/>
        </authorList>
    </citation>
    <scope>NUCLEOTIDE SEQUENCE</scope>
    <source>
        <strain evidence="2">CGMCC 4.7308</strain>
    </source>
</reference>
<dbReference type="EMBL" id="BMNA01000010">
    <property type="protein sequence ID" value="GGM12940.1"/>
    <property type="molecule type" value="Genomic_DNA"/>
</dbReference>
<reference evidence="2" key="1">
    <citation type="journal article" date="2014" name="Int. J. Syst. Evol. Microbiol.">
        <title>Complete genome sequence of Corynebacterium casei LMG S-19264T (=DSM 44701T), isolated from a smear-ripened cheese.</title>
        <authorList>
            <consortium name="US DOE Joint Genome Institute (JGI-PGF)"/>
            <person name="Walter F."/>
            <person name="Albersmeier A."/>
            <person name="Kalinowski J."/>
            <person name="Ruckert C."/>
        </authorList>
    </citation>
    <scope>NUCLEOTIDE SEQUENCE</scope>
    <source>
        <strain evidence="2">CGMCC 4.7308</strain>
    </source>
</reference>
<keyword evidence="3" id="KW-1185">Reference proteome</keyword>
<gene>
    <name evidence="2" type="ORF">GCM10011594_36080</name>
</gene>